<gene>
    <name evidence="7" type="ORF">C8D88_103607</name>
</gene>
<dbReference type="InterPro" id="IPR035906">
    <property type="entry name" value="MetI-like_sf"/>
</dbReference>
<dbReference type="Gene3D" id="1.10.3720.10">
    <property type="entry name" value="MetI-like"/>
    <property type="match status" value="1"/>
</dbReference>
<dbReference type="CDD" id="cd06261">
    <property type="entry name" value="TM_PBP2"/>
    <property type="match status" value="1"/>
</dbReference>
<organism evidence="7 8">
    <name type="scientific">Lentzea atacamensis</name>
    <dbReference type="NCBI Taxonomy" id="531938"/>
    <lineage>
        <taxon>Bacteria</taxon>
        <taxon>Bacillati</taxon>
        <taxon>Actinomycetota</taxon>
        <taxon>Actinomycetes</taxon>
        <taxon>Pseudonocardiales</taxon>
        <taxon>Pseudonocardiaceae</taxon>
        <taxon>Lentzea</taxon>
    </lineage>
</organism>
<feature type="domain" description="ABC transmembrane type-1" evidence="6">
    <location>
        <begin position="103"/>
        <end position="318"/>
    </location>
</feature>
<dbReference type="PROSITE" id="PS50928">
    <property type="entry name" value="ABC_TM1"/>
    <property type="match status" value="1"/>
</dbReference>
<evidence type="ECO:0000256" key="1">
    <source>
        <dbReference type="ARBA" id="ARBA00004141"/>
    </source>
</evidence>
<reference evidence="7 8" key="1">
    <citation type="submission" date="2018-05" db="EMBL/GenBank/DDBJ databases">
        <title>Genomic Encyclopedia of Type Strains, Phase IV (KMG-IV): sequencing the most valuable type-strain genomes for metagenomic binning, comparative biology and taxonomic classification.</title>
        <authorList>
            <person name="Goeker M."/>
        </authorList>
    </citation>
    <scope>NUCLEOTIDE SEQUENCE [LARGE SCALE GENOMIC DNA]</scope>
    <source>
        <strain evidence="7 8">DSM 45480</strain>
    </source>
</reference>
<comment type="subcellular location">
    <subcellularLocation>
        <location evidence="5">Cell membrane</location>
        <topology evidence="5">Multi-pass membrane protein</topology>
    </subcellularLocation>
    <subcellularLocation>
        <location evidence="1">Membrane</location>
        <topology evidence="1">Multi-pass membrane protein</topology>
    </subcellularLocation>
</comment>
<keyword evidence="4 5" id="KW-0472">Membrane</keyword>
<evidence type="ECO:0000256" key="5">
    <source>
        <dbReference type="RuleBase" id="RU363032"/>
    </source>
</evidence>
<proteinExistence type="inferred from homology"/>
<feature type="transmembrane region" description="Helical" evidence="5">
    <location>
        <begin position="102"/>
        <end position="130"/>
    </location>
</feature>
<dbReference type="AlphaFoldDB" id="A0A316I4M4"/>
<dbReference type="RefSeq" id="WP_109636389.1">
    <property type="nucleotide sequence ID" value="NZ_QGHB01000003.1"/>
</dbReference>
<dbReference type="Pfam" id="PF00528">
    <property type="entry name" value="BPD_transp_1"/>
    <property type="match status" value="1"/>
</dbReference>
<evidence type="ECO:0000313" key="7">
    <source>
        <dbReference type="EMBL" id="PWK88411.1"/>
    </source>
</evidence>
<evidence type="ECO:0000256" key="4">
    <source>
        <dbReference type="ARBA" id="ARBA00023136"/>
    </source>
</evidence>
<name>A0A316I4M4_9PSEU</name>
<dbReference type="GO" id="GO:0005886">
    <property type="term" value="C:plasma membrane"/>
    <property type="evidence" value="ECO:0007669"/>
    <property type="project" value="UniProtKB-SubCell"/>
</dbReference>
<dbReference type="PANTHER" id="PTHR43376">
    <property type="entry name" value="OLIGOPEPTIDE TRANSPORT SYSTEM PERMEASE PROTEIN"/>
    <property type="match status" value="1"/>
</dbReference>
<feature type="transmembrane region" description="Helical" evidence="5">
    <location>
        <begin position="249"/>
        <end position="275"/>
    </location>
</feature>
<feature type="transmembrane region" description="Helical" evidence="5">
    <location>
        <begin position="191"/>
        <end position="212"/>
    </location>
</feature>
<comment type="caution">
    <text evidence="7">The sequence shown here is derived from an EMBL/GenBank/DDBJ whole genome shotgun (WGS) entry which is preliminary data.</text>
</comment>
<dbReference type="GO" id="GO:0055085">
    <property type="term" value="P:transmembrane transport"/>
    <property type="evidence" value="ECO:0007669"/>
    <property type="project" value="InterPro"/>
</dbReference>
<evidence type="ECO:0000313" key="8">
    <source>
        <dbReference type="Proteomes" id="UP000246005"/>
    </source>
</evidence>
<comment type="similarity">
    <text evidence="5">Belongs to the binding-protein-dependent transport system permease family.</text>
</comment>
<feature type="transmembrane region" description="Helical" evidence="5">
    <location>
        <begin position="295"/>
        <end position="318"/>
    </location>
</feature>
<keyword evidence="2 5" id="KW-0812">Transmembrane</keyword>
<feature type="transmembrane region" description="Helical" evidence="5">
    <location>
        <begin position="151"/>
        <end position="171"/>
    </location>
</feature>
<dbReference type="PANTHER" id="PTHR43376:SF1">
    <property type="entry name" value="OLIGOPEPTIDE TRANSPORT SYSTEM PERMEASE PROTEIN"/>
    <property type="match status" value="1"/>
</dbReference>
<protein>
    <submittedName>
        <fullName evidence="7">Peptide/nickel transport system permease protein</fullName>
    </submittedName>
</protein>
<feature type="transmembrane region" description="Helical" evidence="5">
    <location>
        <begin position="9"/>
        <end position="29"/>
    </location>
</feature>
<dbReference type="EMBL" id="QGHB01000003">
    <property type="protein sequence ID" value="PWK88411.1"/>
    <property type="molecule type" value="Genomic_DNA"/>
</dbReference>
<accession>A0A316I4M4</accession>
<dbReference type="InterPro" id="IPR000515">
    <property type="entry name" value="MetI-like"/>
</dbReference>
<evidence type="ECO:0000259" key="6">
    <source>
        <dbReference type="PROSITE" id="PS50928"/>
    </source>
</evidence>
<keyword evidence="3 5" id="KW-1133">Transmembrane helix</keyword>
<evidence type="ECO:0000256" key="2">
    <source>
        <dbReference type="ARBA" id="ARBA00022692"/>
    </source>
</evidence>
<keyword evidence="5" id="KW-0813">Transport</keyword>
<sequence>MGYYLRKLAFYLTALWAAVTLNFVIPRMLPGNPVDILMAKLQQRGGSVDPAARTAYETLLGTGGRESFAAEYFAYLGNLLRGELGVSVSAFPAKVSDVIGDALPWTVVLVGLATLLSFLLGVGLGAVVGWKRGTWLDALVPATTVLSAVPYFWLALILVALLSSGLGWFPLNGGYDVVLDPGWSPEFIGSAIYHGTLPALTIVISSIGGWLLGMRNMMVSAMSEDYVLTARAKGLTDSRTMIRYAARNAVLPSVAGFAISLGFVVSGSIVTEQVFSYPGIGSKLLQAVQNNDYALMQGIFLVITIAVLGANLVVDLLYGLIDARTRDRSTVS</sequence>
<evidence type="ECO:0000256" key="3">
    <source>
        <dbReference type="ARBA" id="ARBA00022989"/>
    </source>
</evidence>
<dbReference type="Proteomes" id="UP000246005">
    <property type="component" value="Unassembled WGS sequence"/>
</dbReference>
<dbReference type="SUPFAM" id="SSF161098">
    <property type="entry name" value="MetI-like"/>
    <property type="match status" value="1"/>
</dbReference>